<evidence type="ECO:0000259" key="7">
    <source>
        <dbReference type="PROSITE" id="PS51379"/>
    </source>
</evidence>
<feature type="domain" description="4Fe-4S ferredoxin-type" evidence="7">
    <location>
        <begin position="2"/>
        <end position="31"/>
    </location>
</feature>
<dbReference type="InterPro" id="IPR051269">
    <property type="entry name" value="Fe-S_cluster_ET"/>
</dbReference>
<evidence type="ECO:0000313" key="8">
    <source>
        <dbReference type="EMBL" id="KPJ69081.1"/>
    </source>
</evidence>
<keyword evidence="4 6" id="KW-0408">Iron</keyword>
<evidence type="ECO:0000256" key="5">
    <source>
        <dbReference type="ARBA" id="ARBA00023014"/>
    </source>
</evidence>
<dbReference type="PROSITE" id="PS51379">
    <property type="entry name" value="4FE4S_FER_2"/>
    <property type="match status" value="1"/>
</dbReference>
<evidence type="ECO:0000313" key="9">
    <source>
        <dbReference type="Proteomes" id="UP000051861"/>
    </source>
</evidence>
<dbReference type="PANTHER" id="PTHR36923">
    <property type="entry name" value="FERREDOXIN"/>
    <property type="match status" value="1"/>
</dbReference>
<keyword evidence="1 6" id="KW-0813">Transport</keyword>
<dbReference type="InterPro" id="IPR001080">
    <property type="entry name" value="3Fe4S_ferredoxin"/>
</dbReference>
<dbReference type="PANTHER" id="PTHR36923:SF3">
    <property type="entry name" value="FERREDOXIN"/>
    <property type="match status" value="1"/>
</dbReference>
<keyword evidence="2 6" id="KW-0479">Metal-binding</keyword>
<comment type="caution">
    <text evidence="8">The sequence shown here is derived from an EMBL/GenBank/DDBJ whole genome shotgun (WGS) entry which is preliminary data.</text>
</comment>
<dbReference type="GO" id="GO:0009055">
    <property type="term" value="F:electron transfer activity"/>
    <property type="evidence" value="ECO:0007669"/>
    <property type="project" value="UniProtKB-UniRule"/>
</dbReference>
<keyword evidence="5 6" id="KW-0411">Iron-sulfur</keyword>
<evidence type="ECO:0000256" key="6">
    <source>
        <dbReference type="RuleBase" id="RU368020"/>
    </source>
</evidence>
<proteinExistence type="predicted"/>
<gene>
    <name evidence="8" type="ORF">AMJ44_04680</name>
</gene>
<dbReference type="Pfam" id="PF13370">
    <property type="entry name" value="Fer4_13"/>
    <property type="match status" value="1"/>
</dbReference>
<evidence type="ECO:0000256" key="4">
    <source>
        <dbReference type="ARBA" id="ARBA00023004"/>
    </source>
</evidence>
<reference evidence="8 9" key="1">
    <citation type="journal article" date="2015" name="Microbiome">
        <title>Genomic resolution of linkages in carbon, nitrogen, and sulfur cycling among widespread estuary sediment bacteria.</title>
        <authorList>
            <person name="Baker B.J."/>
            <person name="Lazar C.S."/>
            <person name="Teske A.P."/>
            <person name="Dick G.J."/>
        </authorList>
    </citation>
    <scope>NUCLEOTIDE SEQUENCE [LARGE SCALE GENOMIC DNA]</scope>
    <source>
        <strain evidence="8">DG_54_3</strain>
    </source>
</reference>
<sequence length="62" mass="6653">MAISSVNIEDGCTACALCEQICPEVFEMDDVARIKADADFNANEDKIREAADSCPVSVIKVS</sequence>
<dbReference type="InterPro" id="IPR017896">
    <property type="entry name" value="4Fe4S_Fe-S-bd"/>
</dbReference>
<evidence type="ECO:0000256" key="1">
    <source>
        <dbReference type="ARBA" id="ARBA00022448"/>
    </source>
</evidence>
<accession>A0A0S7Y498</accession>
<dbReference type="GO" id="GO:0051536">
    <property type="term" value="F:iron-sulfur cluster binding"/>
    <property type="evidence" value="ECO:0007669"/>
    <property type="project" value="UniProtKB-KW"/>
</dbReference>
<name>A0A0S7Y498_UNCSA</name>
<organism evidence="8 9">
    <name type="scientific">candidate division WOR-1 bacterium DG_54_3</name>
    <dbReference type="NCBI Taxonomy" id="1703775"/>
    <lineage>
        <taxon>Bacteria</taxon>
        <taxon>Bacillati</taxon>
        <taxon>Saganbacteria</taxon>
    </lineage>
</organism>
<dbReference type="PROSITE" id="PS00198">
    <property type="entry name" value="4FE4S_FER_1"/>
    <property type="match status" value="1"/>
</dbReference>
<dbReference type="EMBL" id="LIZX01000032">
    <property type="protein sequence ID" value="KPJ69081.1"/>
    <property type="molecule type" value="Genomic_DNA"/>
</dbReference>
<dbReference type="Gene3D" id="3.30.70.20">
    <property type="match status" value="1"/>
</dbReference>
<dbReference type="GO" id="GO:0005506">
    <property type="term" value="F:iron ion binding"/>
    <property type="evidence" value="ECO:0007669"/>
    <property type="project" value="UniProtKB-UniRule"/>
</dbReference>
<evidence type="ECO:0000256" key="2">
    <source>
        <dbReference type="ARBA" id="ARBA00022723"/>
    </source>
</evidence>
<dbReference type="InterPro" id="IPR017900">
    <property type="entry name" value="4Fe4S_Fe_S_CS"/>
</dbReference>
<dbReference type="Proteomes" id="UP000051861">
    <property type="component" value="Unassembled WGS sequence"/>
</dbReference>
<comment type="function">
    <text evidence="6">Ferredoxins are iron-sulfur proteins that transfer electrons in a wide variety of metabolic reactions.</text>
</comment>
<dbReference type="SUPFAM" id="SSF54862">
    <property type="entry name" value="4Fe-4S ferredoxins"/>
    <property type="match status" value="1"/>
</dbReference>
<keyword evidence="3 6" id="KW-0249">Electron transport</keyword>
<dbReference type="PRINTS" id="PR00352">
    <property type="entry name" value="3FE4SFRDOXIN"/>
</dbReference>
<protein>
    <recommendedName>
        <fullName evidence="6">Ferredoxin</fullName>
    </recommendedName>
</protein>
<dbReference type="AlphaFoldDB" id="A0A0S7Y498"/>
<evidence type="ECO:0000256" key="3">
    <source>
        <dbReference type="ARBA" id="ARBA00022982"/>
    </source>
</evidence>